<dbReference type="RefSeq" id="WP_285232339.1">
    <property type="nucleotide sequence ID" value="NZ_CP116346.1"/>
</dbReference>
<reference evidence="1" key="1">
    <citation type="submission" date="2023-01" db="EMBL/GenBank/DDBJ databases">
        <title>Whole genome sequence of Paucibacter sp. S2-9 isolated from pond sediment.</title>
        <authorList>
            <person name="Jung J.Y."/>
        </authorList>
    </citation>
    <scope>NUCLEOTIDE SEQUENCE</scope>
    <source>
        <strain evidence="1">S2-9</strain>
    </source>
</reference>
<name>A0AA95NBY5_9BURK</name>
<dbReference type="Proteomes" id="UP001177769">
    <property type="component" value="Chromosome"/>
</dbReference>
<dbReference type="AlphaFoldDB" id="A0AA95NBY5"/>
<dbReference type="EMBL" id="CP116346">
    <property type="protein sequence ID" value="WIT11259.1"/>
    <property type="molecule type" value="Genomic_DNA"/>
</dbReference>
<evidence type="ECO:0000313" key="2">
    <source>
        <dbReference type="Proteomes" id="UP001177769"/>
    </source>
</evidence>
<organism evidence="1 2">
    <name type="scientific">Paucibacter sediminis</name>
    <dbReference type="NCBI Taxonomy" id="3019553"/>
    <lineage>
        <taxon>Bacteria</taxon>
        <taxon>Pseudomonadati</taxon>
        <taxon>Pseudomonadota</taxon>
        <taxon>Betaproteobacteria</taxon>
        <taxon>Burkholderiales</taxon>
        <taxon>Sphaerotilaceae</taxon>
        <taxon>Roseateles</taxon>
    </lineage>
</organism>
<sequence>METIDLATVDKSEVVDLLRRRFRIESQLIQLPVLAKIVGVKKATLYLHAREGMLFVPCRYINRTPLVDLDDLAAWYVQSGCSALSKSNKR</sequence>
<keyword evidence="2" id="KW-1185">Reference proteome</keyword>
<gene>
    <name evidence="1" type="ORF">PFX98_20530</name>
</gene>
<dbReference type="KEGG" id="pais:PFX98_20530"/>
<protein>
    <submittedName>
        <fullName evidence="1">Uncharacterized protein</fullName>
    </submittedName>
</protein>
<proteinExistence type="predicted"/>
<evidence type="ECO:0000313" key="1">
    <source>
        <dbReference type="EMBL" id="WIT11259.1"/>
    </source>
</evidence>
<accession>A0AA95NBY5</accession>